<evidence type="ECO:0008006" key="4">
    <source>
        <dbReference type="Google" id="ProtNLM"/>
    </source>
</evidence>
<dbReference type="EMBL" id="VIFY01000013">
    <property type="protein sequence ID" value="TQB75955.1"/>
    <property type="molecule type" value="Genomic_DNA"/>
</dbReference>
<proteinExistence type="predicted"/>
<evidence type="ECO:0000313" key="2">
    <source>
        <dbReference type="EMBL" id="TQB75955.1"/>
    </source>
</evidence>
<protein>
    <recommendedName>
        <fullName evidence="4">AA1-like domain-containing protein</fullName>
    </recommendedName>
</protein>
<reference evidence="2 3" key="1">
    <citation type="submission" date="2019-06" db="EMBL/GenBank/DDBJ databases">
        <title>Wine fermentation using esterase from Monascus purpureus.</title>
        <authorList>
            <person name="Geng C."/>
            <person name="Zhang Y."/>
        </authorList>
    </citation>
    <scope>NUCLEOTIDE SEQUENCE [LARGE SCALE GENOMIC DNA]</scope>
    <source>
        <strain evidence="2">HQ1</strain>
    </source>
</reference>
<feature type="signal peptide" evidence="1">
    <location>
        <begin position="1"/>
        <end position="15"/>
    </location>
</feature>
<keyword evidence="3" id="KW-1185">Reference proteome</keyword>
<evidence type="ECO:0000313" key="3">
    <source>
        <dbReference type="Proteomes" id="UP000319663"/>
    </source>
</evidence>
<feature type="chain" id="PRO_5021437491" description="AA1-like domain-containing protein" evidence="1">
    <location>
        <begin position="16"/>
        <end position="149"/>
    </location>
</feature>
<sequence>MLSLCILCSAVFVAALPQKLSVRQALQPFELQSVTSYLLSQQYTIEFNFTDPNTGNRAICQTAWAENTAAPSYALGCSDSTFGFKLDPFVGVNNFTLDLYHWANSLAGSAYLYGSVPWEPPSGPLSCVVPQAGEGVCSAKSVSVSVSVM</sequence>
<dbReference type="AlphaFoldDB" id="A0A507R5T3"/>
<name>A0A507R5T3_MONPU</name>
<dbReference type="Proteomes" id="UP000319663">
    <property type="component" value="Unassembled WGS sequence"/>
</dbReference>
<organism evidence="2 3">
    <name type="scientific">Monascus purpureus</name>
    <name type="common">Red mold</name>
    <name type="synonym">Monascus anka</name>
    <dbReference type="NCBI Taxonomy" id="5098"/>
    <lineage>
        <taxon>Eukaryota</taxon>
        <taxon>Fungi</taxon>
        <taxon>Dikarya</taxon>
        <taxon>Ascomycota</taxon>
        <taxon>Pezizomycotina</taxon>
        <taxon>Eurotiomycetes</taxon>
        <taxon>Eurotiomycetidae</taxon>
        <taxon>Eurotiales</taxon>
        <taxon>Aspergillaceae</taxon>
        <taxon>Monascus</taxon>
    </lineage>
</organism>
<evidence type="ECO:0000256" key="1">
    <source>
        <dbReference type="SAM" id="SignalP"/>
    </source>
</evidence>
<comment type="caution">
    <text evidence="2">The sequence shown here is derived from an EMBL/GenBank/DDBJ whole genome shotgun (WGS) entry which is preliminary data.</text>
</comment>
<accession>A0A507R5T3</accession>
<gene>
    <name evidence="2" type="ORF">MPDQ_001157</name>
</gene>
<keyword evidence="1" id="KW-0732">Signal</keyword>